<accession>A0A1I4R4A6</accession>
<dbReference type="Pfam" id="PF02416">
    <property type="entry name" value="TatA_B_E"/>
    <property type="match status" value="1"/>
</dbReference>
<protein>
    <recommendedName>
        <fullName evidence="9">Sec-independent protein translocase protein TatB</fullName>
    </recommendedName>
</protein>
<keyword evidence="6 9" id="KW-1133">Transmembrane helix</keyword>
<dbReference type="HAMAP" id="MF_00237">
    <property type="entry name" value="TatB"/>
    <property type="match status" value="1"/>
</dbReference>
<gene>
    <name evidence="9" type="primary">tatB</name>
    <name evidence="12" type="ORF">SAMN05421721_106139</name>
</gene>
<name>A0A1I4R4A6_ECTMO</name>
<evidence type="ECO:0000256" key="11">
    <source>
        <dbReference type="SAM" id="Phobius"/>
    </source>
</evidence>
<dbReference type="InterPro" id="IPR018448">
    <property type="entry name" value="TatB"/>
</dbReference>
<evidence type="ECO:0000256" key="6">
    <source>
        <dbReference type="ARBA" id="ARBA00022989"/>
    </source>
</evidence>
<dbReference type="Proteomes" id="UP000199556">
    <property type="component" value="Unassembled WGS sequence"/>
</dbReference>
<keyword evidence="8 9" id="KW-0472">Membrane</keyword>
<comment type="similarity">
    <text evidence="9">Belongs to the TatB family.</text>
</comment>
<dbReference type="GO" id="GO:0008320">
    <property type="term" value="F:protein transmembrane transporter activity"/>
    <property type="evidence" value="ECO:0007669"/>
    <property type="project" value="UniProtKB-UniRule"/>
</dbReference>
<feature type="compositionally biased region" description="Basic and acidic residues" evidence="10">
    <location>
        <begin position="78"/>
        <end position="108"/>
    </location>
</feature>
<organism evidence="12 13">
    <name type="scientific">Ectothiorhodospira mobilis</name>
    <dbReference type="NCBI Taxonomy" id="195064"/>
    <lineage>
        <taxon>Bacteria</taxon>
        <taxon>Pseudomonadati</taxon>
        <taxon>Pseudomonadota</taxon>
        <taxon>Gammaproteobacteria</taxon>
        <taxon>Chromatiales</taxon>
        <taxon>Ectothiorhodospiraceae</taxon>
        <taxon>Ectothiorhodospira</taxon>
    </lineage>
</organism>
<dbReference type="GO" id="GO:0043953">
    <property type="term" value="P:protein transport by the Tat complex"/>
    <property type="evidence" value="ECO:0007669"/>
    <property type="project" value="UniProtKB-UniRule"/>
</dbReference>
<keyword evidence="5 9" id="KW-0653">Protein transport</keyword>
<keyword evidence="4 9" id="KW-0812">Transmembrane</keyword>
<evidence type="ECO:0000256" key="2">
    <source>
        <dbReference type="ARBA" id="ARBA00022448"/>
    </source>
</evidence>
<dbReference type="OrthoDB" id="9816005at2"/>
<dbReference type="InterPro" id="IPR003369">
    <property type="entry name" value="TatA/B/E"/>
</dbReference>
<reference evidence="12 13" key="1">
    <citation type="submission" date="2016-10" db="EMBL/GenBank/DDBJ databases">
        <authorList>
            <person name="de Groot N.N."/>
        </authorList>
    </citation>
    <scope>NUCLEOTIDE SEQUENCE [LARGE SCALE GENOMIC DNA]</scope>
    <source>
        <strain evidence="12 13">DSM 4180</strain>
    </source>
</reference>
<feature type="transmembrane region" description="Helical" evidence="11">
    <location>
        <begin position="6"/>
        <end position="25"/>
    </location>
</feature>
<keyword evidence="7 9" id="KW-0811">Translocation</keyword>
<keyword evidence="2 9" id="KW-0813">Transport</keyword>
<dbReference type="GO" id="GO:0033281">
    <property type="term" value="C:TAT protein transport complex"/>
    <property type="evidence" value="ECO:0007669"/>
    <property type="project" value="UniProtKB-UniRule"/>
</dbReference>
<sequence>MFDFGFWELVVVGLVALLVVGPERLPRLAREVGRWVGKIKQFVTSVRSDIEQEIKADELRRMLEDQEKEIHRLKTMMEDTEQDLRREVHQAQDKAESAAREAGARSGEHTSPGETPAKARDD</sequence>
<evidence type="ECO:0000313" key="12">
    <source>
        <dbReference type="EMBL" id="SFM47077.1"/>
    </source>
</evidence>
<evidence type="ECO:0000256" key="3">
    <source>
        <dbReference type="ARBA" id="ARBA00022475"/>
    </source>
</evidence>
<dbReference type="AlphaFoldDB" id="A0A1I4R4A6"/>
<evidence type="ECO:0000256" key="9">
    <source>
        <dbReference type="HAMAP-Rule" id="MF_00237"/>
    </source>
</evidence>
<feature type="region of interest" description="Disordered" evidence="10">
    <location>
        <begin position="78"/>
        <end position="122"/>
    </location>
</feature>
<dbReference type="NCBIfam" id="TIGR01410">
    <property type="entry name" value="tatB"/>
    <property type="match status" value="1"/>
</dbReference>
<proteinExistence type="inferred from homology"/>
<dbReference type="PANTHER" id="PTHR33162:SF1">
    <property type="entry name" value="SEC-INDEPENDENT PROTEIN TRANSLOCASE PROTEIN TATA, CHLOROPLASTIC"/>
    <property type="match status" value="1"/>
</dbReference>
<evidence type="ECO:0000256" key="10">
    <source>
        <dbReference type="SAM" id="MobiDB-lite"/>
    </source>
</evidence>
<evidence type="ECO:0000256" key="4">
    <source>
        <dbReference type="ARBA" id="ARBA00022692"/>
    </source>
</evidence>
<dbReference type="EMBL" id="FOUO01000006">
    <property type="protein sequence ID" value="SFM47077.1"/>
    <property type="molecule type" value="Genomic_DNA"/>
</dbReference>
<evidence type="ECO:0000256" key="5">
    <source>
        <dbReference type="ARBA" id="ARBA00022927"/>
    </source>
</evidence>
<keyword evidence="3 9" id="KW-1003">Cell membrane</keyword>
<dbReference type="RefSeq" id="WP_090484736.1">
    <property type="nucleotide sequence ID" value="NZ_FOUO01000006.1"/>
</dbReference>
<evidence type="ECO:0000256" key="1">
    <source>
        <dbReference type="ARBA" id="ARBA00004167"/>
    </source>
</evidence>
<evidence type="ECO:0000256" key="8">
    <source>
        <dbReference type="ARBA" id="ARBA00023136"/>
    </source>
</evidence>
<evidence type="ECO:0000313" key="13">
    <source>
        <dbReference type="Proteomes" id="UP000199556"/>
    </source>
</evidence>
<evidence type="ECO:0000256" key="7">
    <source>
        <dbReference type="ARBA" id="ARBA00023010"/>
    </source>
</evidence>
<keyword evidence="13" id="KW-1185">Reference proteome</keyword>
<dbReference type="PRINTS" id="PR01506">
    <property type="entry name" value="TATBPROTEIN"/>
</dbReference>
<comment type="function">
    <text evidence="9">Part of the twin-arginine translocation (Tat) system that transports large folded proteins containing a characteristic twin-arginine motif in their signal peptide across membranes. Together with TatC, TatB is part of a receptor directly interacting with Tat signal peptides. TatB may form an oligomeric binding site that transiently accommodates folded Tat precursor proteins before their translocation.</text>
</comment>
<dbReference type="Gene3D" id="1.20.5.3310">
    <property type="match status" value="1"/>
</dbReference>
<comment type="subcellular location">
    <subcellularLocation>
        <location evidence="9">Cell membrane</location>
        <topology evidence="9">Single-pass membrane protein</topology>
    </subcellularLocation>
    <subcellularLocation>
        <location evidence="1">Membrane</location>
        <topology evidence="1">Single-pass membrane protein</topology>
    </subcellularLocation>
</comment>
<dbReference type="PANTHER" id="PTHR33162">
    <property type="entry name" value="SEC-INDEPENDENT PROTEIN TRANSLOCASE PROTEIN TATA, CHLOROPLASTIC"/>
    <property type="match status" value="1"/>
</dbReference>
<dbReference type="STRING" id="195064.SAMN05421721_106139"/>
<comment type="subunit">
    <text evidence="9">The Tat system comprises two distinct complexes: a TatABC complex, containing multiple copies of TatA, TatB and TatC subunits, and a separate TatA complex, containing only TatA subunits. Substrates initially bind to the TatABC complex, which probably triggers association of the separate TatA complex to form the active translocon.</text>
</comment>